<dbReference type="Proteomes" id="UP000199584">
    <property type="component" value="Unassembled WGS sequence"/>
</dbReference>
<gene>
    <name evidence="1" type="ORF">SAMN05660706_1605</name>
</gene>
<evidence type="ECO:0000313" key="2">
    <source>
        <dbReference type="Proteomes" id="UP000199584"/>
    </source>
</evidence>
<dbReference type="STRING" id="39060.SAMN05660706_1605"/>
<dbReference type="GO" id="GO:0032259">
    <property type="term" value="P:methylation"/>
    <property type="evidence" value="ECO:0007669"/>
    <property type="project" value="UniProtKB-KW"/>
</dbReference>
<keyword evidence="2" id="KW-1185">Reference proteome</keyword>
<dbReference type="EMBL" id="FOYM01000060">
    <property type="protein sequence ID" value="SFR18532.1"/>
    <property type="molecule type" value="Genomic_DNA"/>
</dbReference>
<reference evidence="2" key="1">
    <citation type="submission" date="2016-10" db="EMBL/GenBank/DDBJ databases">
        <authorList>
            <person name="Varghese N."/>
            <person name="Submissions S."/>
        </authorList>
    </citation>
    <scope>NUCLEOTIDE SEQUENCE [LARGE SCALE GENOMIC DNA]</scope>
    <source>
        <strain evidence="2">DSM 3669</strain>
    </source>
</reference>
<keyword evidence="1" id="KW-0808">Transferase</keyword>
<proteinExistence type="predicted"/>
<dbReference type="RefSeq" id="WP_165608443.1">
    <property type="nucleotide sequence ID" value="NZ_FOYM01000060.1"/>
</dbReference>
<evidence type="ECO:0000313" key="1">
    <source>
        <dbReference type="EMBL" id="SFR18532.1"/>
    </source>
</evidence>
<sequence length="47" mass="5469">MNYKNTKLTVETITHDAASRKDIPTAEYQSIMAKDIQSPIRIAYERR</sequence>
<dbReference type="AlphaFoldDB" id="A0A1I6EM35"/>
<organism evidence="1 2">
    <name type="scientific">Desulfoscipio geothermicus DSM 3669</name>
    <dbReference type="NCBI Taxonomy" id="1121426"/>
    <lineage>
        <taxon>Bacteria</taxon>
        <taxon>Bacillati</taxon>
        <taxon>Bacillota</taxon>
        <taxon>Clostridia</taxon>
        <taxon>Eubacteriales</taxon>
        <taxon>Desulfallaceae</taxon>
        <taxon>Desulfoscipio</taxon>
    </lineage>
</organism>
<keyword evidence="1" id="KW-0489">Methyltransferase</keyword>
<protein>
    <submittedName>
        <fullName evidence="1">Adenine-specific DNA-methyltransferase</fullName>
    </submittedName>
</protein>
<accession>A0A1I6EM35</accession>
<dbReference type="GO" id="GO:0008168">
    <property type="term" value="F:methyltransferase activity"/>
    <property type="evidence" value="ECO:0007669"/>
    <property type="project" value="UniProtKB-KW"/>
</dbReference>
<name>A0A1I6EM35_9FIRM</name>